<organism evidence="2 3">
    <name type="scientific">Alosa alosa</name>
    <name type="common">allis shad</name>
    <dbReference type="NCBI Taxonomy" id="278164"/>
    <lineage>
        <taxon>Eukaryota</taxon>
        <taxon>Metazoa</taxon>
        <taxon>Chordata</taxon>
        <taxon>Craniata</taxon>
        <taxon>Vertebrata</taxon>
        <taxon>Euteleostomi</taxon>
        <taxon>Actinopterygii</taxon>
        <taxon>Neopterygii</taxon>
        <taxon>Teleostei</taxon>
        <taxon>Clupei</taxon>
        <taxon>Clupeiformes</taxon>
        <taxon>Clupeoidei</taxon>
        <taxon>Clupeidae</taxon>
        <taxon>Alosa</taxon>
    </lineage>
</organism>
<dbReference type="PANTHER" id="PTHR28674:SF1">
    <property type="entry name" value="NOP PROTEIN CHAPERONE 1"/>
    <property type="match status" value="1"/>
</dbReference>
<evidence type="ECO:0000256" key="1">
    <source>
        <dbReference type="SAM" id="MobiDB-lite"/>
    </source>
</evidence>
<dbReference type="Proteomes" id="UP000823561">
    <property type="component" value="Chromosome 17"/>
</dbReference>
<feature type="region of interest" description="Disordered" evidence="1">
    <location>
        <begin position="144"/>
        <end position="178"/>
    </location>
</feature>
<gene>
    <name evidence="2" type="ORF">AALO_G00227620</name>
</gene>
<dbReference type="GO" id="GO:0000492">
    <property type="term" value="P:box C/D snoRNP assembly"/>
    <property type="evidence" value="ECO:0007669"/>
    <property type="project" value="InterPro"/>
</dbReference>
<proteinExistence type="predicted"/>
<dbReference type="Pfam" id="PF15370">
    <property type="entry name" value="NOPCHAP1"/>
    <property type="match status" value="1"/>
</dbReference>
<evidence type="ECO:0000313" key="2">
    <source>
        <dbReference type="EMBL" id="KAG5267936.1"/>
    </source>
</evidence>
<dbReference type="InterPro" id="IPR027921">
    <property type="entry name" value="NOPCHAP1"/>
</dbReference>
<sequence>MGGRAGEIAVVNQTASLGIYTEVSITCSGSCLLVLVATEKMEERKNKQTSTSQELLSCGNGAAIHDKLLLKSKVPNGGGPSSLQTTRLPRSSVLDRLQSFLPQIAQANESLKQQMESVPAGHFDIENTDDTEKVIEMDVALVELDDSDSDAESSEADSSEDSSASELEEEEKLKLPGDCKRKRRANIEVLEKDGV</sequence>
<dbReference type="AlphaFoldDB" id="A0AAV6G2W2"/>
<reference evidence="2 3" key="1">
    <citation type="submission" date="2020-10" db="EMBL/GenBank/DDBJ databases">
        <title>Chromosome-scale genome assembly of the Allis shad, Alosa alosa.</title>
        <authorList>
            <person name="Margot Z."/>
            <person name="Christophe K."/>
            <person name="Cabau C."/>
            <person name="Louis A."/>
            <person name="Berthelot C."/>
            <person name="Parey E."/>
            <person name="Roest Crollius H."/>
            <person name="Montfort J."/>
            <person name="Robinson-Rechavi M."/>
            <person name="Bucao C."/>
            <person name="Bouchez O."/>
            <person name="Gislard M."/>
            <person name="Lluch J."/>
            <person name="Milhes M."/>
            <person name="Lampietro C."/>
            <person name="Lopez Roques C."/>
            <person name="Donnadieu C."/>
            <person name="Braasch I."/>
            <person name="Desvignes T."/>
            <person name="Postlethwait J."/>
            <person name="Bobe J."/>
            <person name="Guiguen Y."/>
        </authorList>
    </citation>
    <scope>NUCLEOTIDE SEQUENCE [LARGE SCALE GENOMIC DNA]</scope>
    <source>
        <strain evidence="2">M-15738</strain>
        <tissue evidence="2">Blood</tissue>
    </source>
</reference>
<accession>A0AAV6G2W2</accession>
<protein>
    <submittedName>
        <fullName evidence="2">Uncharacterized protein</fullName>
    </submittedName>
</protein>
<dbReference type="PANTHER" id="PTHR28674">
    <property type="entry name" value="SIMILAR TO DNA SEGMENT, CHR 10, WAYNE STATE UNIVERSITY 102,-EXPRESSED"/>
    <property type="match status" value="1"/>
</dbReference>
<evidence type="ECO:0000313" key="3">
    <source>
        <dbReference type="Proteomes" id="UP000823561"/>
    </source>
</evidence>
<dbReference type="GO" id="GO:0062064">
    <property type="term" value="F:box C/D methylation guide snoRNP complex binding"/>
    <property type="evidence" value="ECO:0007669"/>
    <property type="project" value="TreeGrafter"/>
</dbReference>
<feature type="compositionally biased region" description="Acidic residues" evidence="1">
    <location>
        <begin position="144"/>
        <end position="160"/>
    </location>
</feature>
<keyword evidence="3" id="KW-1185">Reference proteome</keyword>
<dbReference type="EMBL" id="JADWDJ010000017">
    <property type="protein sequence ID" value="KAG5267936.1"/>
    <property type="molecule type" value="Genomic_DNA"/>
</dbReference>
<comment type="caution">
    <text evidence="2">The sequence shown here is derived from an EMBL/GenBank/DDBJ whole genome shotgun (WGS) entry which is preliminary data.</text>
</comment>
<name>A0AAV6G2W2_9TELE</name>